<organism evidence="1 2">
    <name type="scientific">Xanthomonas protegens</name>
    <dbReference type="NCBI Taxonomy" id="3380705"/>
    <lineage>
        <taxon>Bacteria</taxon>
        <taxon>Pseudomonadati</taxon>
        <taxon>Pseudomonadota</taxon>
        <taxon>Gammaproteobacteria</taxon>
        <taxon>Lysobacterales</taxon>
        <taxon>Lysobacteraceae</taxon>
        <taxon>Xanthomonas</taxon>
    </lineage>
</organism>
<dbReference type="RefSeq" id="WP_342072364.1">
    <property type="nucleotide sequence ID" value="NZ_JAQJCQ010000001.1"/>
</dbReference>
<reference evidence="1 2" key="1">
    <citation type="journal article" date="2024" name="FEMS Microbiol. Lett.">
        <title>Xanthomonas protegens sp. nov., a novel rice seed-associated bacterium, provides in vivo protection against X. oryzae pv. oryzae, the bacterial leaf blight pathogen.</title>
        <authorList>
            <person name="Rana R."/>
            <person name="Sharma A."/>
            <person name="Madhavan V.N."/>
            <person name="Korpole S."/>
            <person name="Sonti R.V."/>
            <person name="Patel H.K."/>
            <person name="Patil P.B."/>
        </authorList>
    </citation>
    <scope>NUCLEOTIDE SEQUENCE [LARGE SCALE GENOMIC DNA]</scope>
    <source>
        <strain evidence="1 2">PPL118</strain>
    </source>
</reference>
<comment type="caution">
    <text evidence="1">The sequence shown here is derived from an EMBL/GenBank/DDBJ whole genome shotgun (WGS) entry which is preliminary data.</text>
</comment>
<gene>
    <name evidence="1" type="ORF">PIQ37_03595</name>
</gene>
<proteinExistence type="predicted"/>
<evidence type="ECO:0000313" key="1">
    <source>
        <dbReference type="EMBL" id="MEL4890491.1"/>
    </source>
</evidence>
<dbReference type="EMBL" id="JAQJCQ010000001">
    <property type="protein sequence ID" value="MEL4890491.1"/>
    <property type="molecule type" value="Genomic_DNA"/>
</dbReference>
<dbReference type="Proteomes" id="UP001486626">
    <property type="component" value="Unassembled WGS sequence"/>
</dbReference>
<name>A0ABU9L7C7_9XANT</name>
<keyword evidence="2" id="KW-1185">Reference proteome</keyword>
<sequence>MEELSAYERRAIETIAASDQQRDVILAQLATSKCASRNYTGVGLYTDLVVDSCAALLDQARWKIEDMPKGHAQHPELPDGAGLILWIKDGYISRLESYTYVGSWPQDESLFRLAIQ</sequence>
<protein>
    <submittedName>
        <fullName evidence="1">Uncharacterized protein</fullName>
    </submittedName>
</protein>
<accession>A0ABU9L7C7</accession>
<evidence type="ECO:0000313" key="2">
    <source>
        <dbReference type="Proteomes" id="UP001486626"/>
    </source>
</evidence>